<evidence type="ECO:0000313" key="1">
    <source>
        <dbReference type="EMBL" id="JAH24429.1"/>
    </source>
</evidence>
<organism evidence="1">
    <name type="scientific">Anguilla anguilla</name>
    <name type="common">European freshwater eel</name>
    <name type="synonym">Muraena anguilla</name>
    <dbReference type="NCBI Taxonomy" id="7936"/>
    <lineage>
        <taxon>Eukaryota</taxon>
        <taxon>Metazoa</taxon>
        <taxon>Chordata</taxon>
        <taxon>Craniata</taxon>
        <taxon>Vertebrata</taxon>
        <taxon>Euteleostomi</taxon>
        <taxon>Actinopterygii</taxon>
        <taxon>Neopterygii</taxon>
        <taxon>Teleostei</taxon>
        <taxon>Anguilliformes</taxon>
        <taxon>Anguillidae</taxon>
        <taxon>Anguilla</taxon>
    </lineage>
</organism>
<reference evidence="1" key="2">
    <citation type="journal article" date="2015" name="Fish Shellfish Immunol.">
        <title>Early steps in the European eel (Anguilla anguilla)-Vibrio vulnificus interaction in the gills: Role of the RtxA13 toxin.</title>
        <authorList>
            <person name="Callol A."/>
            <person name="Pajuelo D."/>
            <person name="Ebbesson L."/>
            <person name="Teles M."/>
            <person name="MacKenzie S."/>
            <person name="Amaro C."/>
        </authorList>
    </citation>
    <scope>NUCLEOTIDE SEQUENCE</scope>
</reference>
<dbReference type="EMBL" id="GBXM01084148">
    <property type="protein sequence ID" value="JAH24429.1"/>
    <property type="molecule type" value="Transcribed_RNA"/>
</dbReference>
<sequence>MLVGLLSMILPKVSSYMQPRVAFFLPSP</sequence>
<reference evidence="1" key="1">
    <citation type="submission" date="2014-11" db="EMBL/GenBank/DDBJ databases">
        <authorList>
            <person name="Amaro Gonzalez C."/>
        </authorList>
    </citation>
    <scope>NUCLEOTIDE SEQUENCE</scope>
</reference>
<accession>A0A0E9R5P5</accession>
<proteinExistence type="predicted"/>
<protein>
    <submittedName>
        <fullName evidence="1">Uncharacterized protein</fullName>
    </submittedName>
</protein>
<name>A0A0E9R5P5_ANGAN</name>
<dbReference type="AlphaFoldDB" id="A0A0E9R5P5"/>